<sequence>MEKGAGHEEYFSWLTEQLRIEKEKSTRTIFYCQTKNQCGIIYAVIRGLLGKENMHSTTGSPLVEMLHSCTPHANKQNILDSFSQQDGTVRLLIATIAFGMGVDCKGVKRVIHYGPSKSVEAYIQETVFGDMPYEISVHDEGRETGYYFDDDFLDEWNEVFQDDELFDMSLSQLEASTSQLEESHDDSRDPADEEMPPDVLAALDGI</sequence>
<dbReference type="Proteomes" id="UP000001593">
    <property type="component" value="Unassembled WGS sequence"/>
</dbReference>
<organism evidence="10 11">
    <name type="scientific">Nematostella vectensis</name>
    <name type="common">Starlet sea anemone</name>
    <dbReference type="NCBI Taxonomy" id="45351"/>
    <lineage>
        <taxon>Eukaryota</taxon>
        <taxon>Metazoa</taxon>
        <taxon>Cnidaria</taxon>
        <taxon>Anthozoa</taxon>
        <taxon>Hexacorallia</taxon>
        <taxon>Actiniaria</taxon>
        <taxon>Edwardsiidae</taxon>
        <taxon>Nematostella</taxon>
    </lineage>
</organism>
<evidence type="ECO:0000256" key="7">
    <source>
        <dbReference type="ARBA" id="ARBA00044542"/>
    </source>
</evidence>
<dbReference type="Pfam" id="PF00271">
    <property type="entry name" value="Helicase_C"/>
    <property type="match status" value="1"/>
</dbReference>
<evidence type="ECO:0000256" key="1">
    <source>
        <dbReference type="ARBA" id="ARBA00005446"/>
    </source>
</evidence>
<evidence type="ECO:0000313" key="11">
    <source>
        <dbReference type="Proteomes" id="UP000001593"/>
    </source>
</evidence>
<accession>A7SK64</accession>
<dbReference type="Gene3D" id="3.40.50.300">
    <property type="entry name" value="P-loop containing nucleotide triphosphate hydrolases"/>
    <property type="match status" value="1"/>
</dbReference>
<evidence type="ECO:0000256" key="6">
    <source>
        <dbReference type="ARBA" id="ARBA00034808"/>
    </source>
</evidence>
<dbReference type="PANTHER" id="PTHR13710:SF153">
    <property type="entry name" value="RECQ-LIKE DNA HELICASE BLM"/>
    <property type="match status" value="1"/>
</dbReference>
<evidence type="ECO:0000256" key="8">
    <source>
        <dbReference type="SAM" id="MobiDB-lite"/>
    </source>
</evidence>
<feature type="region of interest" description="Disordered" evidence="8">
    <location>
        <begin position="176"/>
        <end position="206"/>
    </location>
</feature>
<dbReference type="InterPro" id="IPR027417">
    <property type="entry name" value="P-loop_NTPase"/>
</dbReference>
<evidence type="ECO:0000256" key="2">
    <source>
        <dbReference type="ARBA" id="ARBA00023125"/>
    </source>
</evidence>
<dbReference type="SUPFAM" id="SSF52540">
    <property type="entry name" value="P-loop containing nucleoside triphosphate hydrolases"/>
    <property type="match status" value="1"/>
</dbReference>
<proteinExistence type="inferred from homology"/>
<name>A7SK64_NEMVE</name>
<dbReference type="PhylomeDB" id="A7SK64"/>
<dbReference type="HOGENOM" id="CLU_1333330_0_0_1"/>
<feature type="compositionally biased region" description="Basic and acidic residues" evidence="8">
    <location>
        <begin position="181"/>
        <end position="190"/>
    </location>
</feature>
<dbReference type="AlphaFoldDB" id="A7SK64"/>
<protein>
    <recommendedName>
        <fullName evidence="6">DNA 3'-5' helicase</fullName>
        <ecNumber evidence="6">5.6.2.4</ecNumber>
    </recommendedName>
    <alternativeName>
        <fullName evidence="7">DNA 3'-5' helicase BLM</fullName>
    </alternativeName>
</protein>
<keyword evidence="11" id="KW-1185">Reference proteome</keyword>
<evidence type="ECO:0000256" key="5">
    <source>
        <dbReference type="ARBA" id="ARBA00034617"/>
    </source>
</evidence>
<dbReference type="STRING" id="45351.A7SK64"/>
<keyword evidence="3" id="KW-0413">Isomerase</keyword>
<keyword evidence="2" id="KW-0238">DNA-binding</keyword>
<evidence type="ECO:0000256" key="3">
    <source>
        <dbReference type="ARBA" id="ARBA00023235"/>
    </source>
</evidence>
<dbReference type="InterPro" id="IPR001650">
    <property type="entry name" value="Helicase_C-like"/>
</dbReference>
<comment type="similarity">
    <text evidence="1">Belongs to the helicase family. RecQ subfamily.</text>
</comment>
<dbReference type="EC" id="5.6.2.4" evidence="6"/>
<evidence type="ECO:0000313" key="10">
    <source>
        <dbReference type="EMBL" id="EDO35886.1"/>
    </source>
</evidence>
<dbReference type="EMBL" id="DS469684">
    <property type="protein sequence ID" value="EDO35886.1"/>
    <property type="molecule type" value="Genomic_DNA"/>
</dbReference>
<dbReference type="PANTHER" id="PTHR13710">
    <property type="entry name" value="DNA HELICASE RECQ FAMILY MEMBER"/>
    <property type="match status" value="1"/>
</dbReference>
<dbReference type="GO" id="GO:0003677">
    <property type="term" value="F:DNA binding"/>
    <property type="evidence" value="ECO:0007669"/>
    <property type="project" value="UniProtKB-KW"/>
</dbReference>
<dbReference type="GO" id="GO:0043138">
    <property type="term" value="F:3'-5' DNA helicase activity"/>
    <property type="evidence" value="ECO:0007669"/>
    <property type="project" value="UniProtKB-EC"/>
</dbReference>
<comment type="catalytic activity">
    <reaction evidence="5">
        <text>Couples ATP hydrolysis with the unwinding of duplex DNA by translocating in the 3'-5' direction.</text>
        <dbReference type="EC" id="5.6.2.4"/>
    </reaction>
</comment>
<evidence type="ECO:0000259" key="9">
    <source>
        <dbReference type="PROSITE" id="PS51194"/>
    </source>
</evidence>
<evidence type="ECO:0000256" key="4">
    <source>
        <dbReference type="ARBA" id="ARBA00023242"/>
    </source>
</evidence>
<gene>
    <name evidence="10" type="ORF">NEMVEDRAFT_v1g213526</name>
</gene>
<keyword evidence="4" id="KW-0539">Nucleus</keyword>
<feature type="domain" description="Helicase C-terminal" evidence="9">
    <location>
        <begin position="6"/>
        <end position="181"/>
    </location>
</feature>
<reference evidence="10 11" key="1">
    <citation type="journal article" date="2007" name="Science">
        <title>Sea anemone genome reveals ancestral eumetazoan gene repertoire and genomic organization.</title>
        <authorList>
            <person name="Putnam N.H."/>
            <person name="Srivastava M."/>
            <person name="Hellsten U."/>
            <person name="Dirks B."/>
            <person name="Chapman J."/>
            <person name="Salamov A."/>
            <person name="Terry A."/>
            <person name="Shapiro H."/>
            <person name="Lindquist E."/>
            <person name="Kapitonov V.V."/>
            <person name="Jurka J."/>
            <person name="Genikhovich G."/>
            <person name="Grigoriev I.V."/>
            <person name="Lucas S.M."/>
            <person name="Steele R.E."/>
            <person name="Finnerty J.R."/>
            <person name="Technau U."/>
            <person name="Martindale M.Q."/>
            <person name="Rokhsar D.S."/>
        </authorList>
    </citation>
    <scope>NUCLEOTIDE SEQUENCE [LARGE SCALE GENOMIC DNA]</scope>
    <source>
        <strain evidence="11">CH2 X CH6</strain>
    </source>
</reference>
<dbReference type="InParanoid" id="A7SK64"/>
<dbReference type="PROSITE" id="PS51194">
    <property type="entry name" value="HELICASE_CTER"/>
    <property type="match status" value="1"/>
</dbReference>